<dbReference type="Proteomes" id="UP000257109">
    <property type="component" value="Unassembled WGS sequence"/>
</dbReference>
<gene>
    <name evidence="1" type="ORF">CR513_44359</name>
</gene>
<proteinExistence type="predicted"/>
<dbReference type="AlphaFoldDB" id="A0A371FBQ1"/>
<evidence type="ECO:0000313" key="2">
    <source>
        <dbReference type="Proteomes" id="UP000257109"/>
    </source>
</evidence>
<feature type="non-terminal residue" evidence="1">
    <location>
        <position position="1"/>
    </location>
</feature>
<comment type="caution">
    <text evidence="1">The sequence shown here is derived from an EMBL/GenBank/DDBJ whole genome shotgun (WGS) entry which is preliminary data.</text>
</comment>
<accession>A0A371FBQ1</accession>
<protein>
    <submittedName>
        <fullName evidence="1">Uncharacterized protein</fullName>
    </submittedName>
</protein>
<evidence type="ECO:0000313" key="1">
    <source>
        <dbReference type="EMBL" id="RDX75720.1"/>
    </source>
</evidence>
<name>A0A371FBQ1_MUCPR</name>
<reference evidence="1" key="1">
    <citation type="submission" date="2018-05" db="EMBL/GenBank/DDBJ databases">
        <title>Draft genome of Mucuna pruriens seed.</title>
        <authorList>
            <person name="Nnadi N.E."/>
            <person name="Vos R."/>
            <person name="Hasami M.H."/>
            <person name="Devisetty U.K."/>
            <person name="Aguiy J.C."/>
        </authorList>
    </citation>
    <scope>NUCLEOTIDE SEQUENCE [LARGE SCALE GENOMIC DNA]</scope>
    <source>
        <strain evidence="1">JCA_2017</strain>
    </source>
</reference>
<dbReference type="EMBL" id="QJKJ01009741">
    <property type="protein sequence ID" value="RDX75720.1"/>
    <property type="molecule type" value="Genomic_DNA"/>
</dbReference>
<sequence length="94" mass="10190">MEEPNDACISRDQNQLGSQSFSMAKKTTNMLAVTVITVLIMLVLEPQPAECRFSIALNPCTLLLCISRCEEITNGKFKGAACKTTPAGQFCLCS</sequence>
<organism evidence="1 2">
    <name type="scientific">Mucuna pruriens</name>
    <name type="common">Velvet bean</name>
    <name type="synonym">Dolichos pruriens</name>
    <dbReference type="NCBI Taxonomy" id="157652"/>
    <lineage>
        <taxon>Eukaryota</taxon>
        <taxon>Viridiplantae</taxon>
        <taxon>Streptophyta</taxon>
        <taxon>Embryophyta</taxon>
        <taxon>Tracheophyta</taxon>
        <taxon>Spermatophyta</taxon>
        <taxon>Magnoliopsida</taxon>
        <taxon>eudicotyledons</taxon>
        <taxon>Gunneridae</taxon>
        <taxon>Pentapetalae</taxon>
        <taxon>rosids</taxon>
        <taxon>fabids</taxon>
        <taxon>Fabales</taxon>
        <taxon>Fabaceae</taxon>
        <taxon>Papilionoideae</taxon>
        <taxon>50 kb inversion clade</taxon>
        <taxon>NPAAA clade</taxon>
        <taxon>indigoferoid/millettioid clade</taxon>
        <taxon>Phaseoleae</taxon>
        <taxon>Mucuna</taxon>
    </lineage>
</organism>
<keyword evidence="2" id="KW-1185">Reference proteome</keyword>